<protein>
    <recommendedName>
        <fullName evidence="6">NAD(P)-binding protein</fullName>
    </recommendedName>
</protein>
<dbReference type="PRINTS" id="PR00081">
    <property type="entry name" value="GDHRDH"/>
</dbReference>
<name>A0A9P6KD98_9FUNG</name>
<dbReference type="EMBL" id="JAABOA010002036">
    <property type="protein sequence ID" value="KAF9580482.1"/>
    <property type="molecule type" value="Genomic_DNA"/>
</dbReference>
<comment type="similarity">
    <text evidence="1">Belongs to the short-chain dehydrogenases/reductases (SDR) family.</text>
</comment>
<keyword evidence="3" id="KW-0560">Oxidoreductase</keyword>
<reference evidence="4" key="1">
    <citation type="journal article" date="2020" name="Fungal Divers.">
        <title>Resolving the Mortierellaceae phylogeny through synthesis of multi-gene phylogenetics and phylogenomics.</title>
        <authorList>
            <person name="Vandepol N."/>
            <person name="Liber J."/>
            <person name="Desiro A."/>
            <person name="Na H."/>
            <person name="Kennedy M."/>
            <person name="Barry K."/>
            <person name="Grigoriev I.V."/>
            <person name="Miller A.N."/>
            <person name="O'Donnell K."/>
            <person name="Stajich J.E."/>
            <person name="Bonito G."/>
        </authorList>
    </citation>
    <scope>NUCLEOTIDE SEQUENCE</scope>
    <source>
        <strain evidence="4">KOD1015</strain>
    </source>
</reference>
<dbReference type="PANTHER" id="PTHR43008:SF8">
    <property type="entry name" value="BENZIL REDUCTASE ((S)-BENZOIN FORMING) IRC24"/>
    <property type="match status" value="1"/>
</dbReference>
<dbReference type="InterPro" id="IPR002347">
    <property type="entry name" value="SDR_fam"/>
</dbReference>
<evidence type="ECO:0000313" key="4">
    <source>
        <dbReference type="EMBL" id="KAF9580482.1"/>
    </source>
</evidence>
<keyword evidence="2" id="KW-0521">NADP</keyword>
<evidence type="ECO:0000256" key="1">
    <source>
        <dbReference type="ARBA" id="ARBA00006484"/>
    </source>
</evidence>
<organism evidence="4 5">
    <name type="scientific">Lunasporangiospora selenospora</name>
    <dbReference type="NCBI Taxonomy" id="979761"/>
    <lineage>
        <taxon>Eukaryota</taxon>
        <taxon>Fungi</taxon>
        <taxon>Fungi incertae sedis</taxon>
        <taxon>Mucoromycota</taxon>
        <taxon>Mortierellomycotina</taxon>
        <taxon>Mortierellomycetes</taxon>
        <taxon>Mortierellales</taxon>
        <taxon>Mortierellaceae</taxon>
        <taxon>Lunasporangiospora</taxon>
    </lineage>
</organism>
<dbReference type="InterPro" id="IPR020904">
    <property type="entry name" value="Sc_DH/Rdtase_CS"/>
</dbReference>
<dbReference type="Gene3D" id="3.40.50.720">
    <property type="entry name" value="NAD(P)-binding Rossmann-like Domain"/>
    <property type="match status" value="1"/>
</dbReference>
<evidence type="ECO:0000256" key="2">
    <source>
        <dbReference type="ARBA" id="ARBA00022857"/>
    </source>
</evidence>
<dbReference type="GO" id="GO:0050664">
    <property type="term" value="F:oxidoreductase activity, acting on NAD(P)H, oxygen as acceptor"/>
    <property type="evidence" value="ECO:0007669"/>
    <property type="project" value="TreeGrafter"/>
</dbReference>
<dbReference type="GO" id="GO:0016616">
    <property type="term" value="F:oxidoreductase activity, acting on the CH-OH group of donors, NAD or NADP as acceptor"/>
    <property type="evidence" value="ECO:0007669"/>
    <property type="project" value="UniProtKB-ARBA"/>
</dbReference>
<evidence type="ECO:0008006" key="6">
    <source>
        <dbReference type="Google" id="ProtNLM"/>
    </source>
</evidence>
<dbReference type="Proteomes" id="UP000780801">
    <property type="component" value="Unassembled WGS sequence"/>
</dbReference>
<dbReference type="InterPro" id="IPR036291">
    <property type="entry name" value="NAD(P)-bd_dom_sf"/>
</dbReference>
<comment type="caution">
    <text evidence="4">The sequence shown here is derived from an EMBL/GenBank/DDBJ whole genome shotgun (WGS) entry which is preliminary data.</text>
</comment>
<evidence type="ECO:0000313" key="5">
    <source>
        <dbReference type="Proteomes" id="UP000780801"/>
    </source>
</evidence>
<dbReference type="PROSITE" id="PS00061">
    <property type="entry name" value="ADH_SHORT"/>
    <property type="match status" value="1"/>
</dbReference>
<proteinExistence type="inferred from homology"/>
<accession>A0A9P6KD98</accession>
<gene>
    <name evidence="4" type="ORF">BGW38_002862</name>
</gene>
<dbReference type="OrthoDB" id="153074at2759"/>
<dbReference type="AlphaFoldDB" id="A0A9P6KD98"/>
<dbReference type="PANTHER" id="PTHR43008">
    <property type="entry name" value="BENZIL REDUCTASE"/>
    <property type="match status" value="1"/>
</dbReference>
<evidence type="ECO:0000256" key="3">
    <source>
        <dbReference type="ARBA" id="ARBA00023002"/>
    </source>
</evidence>
<dbReference type="Pfam" id="PF00106">
    <property type="entry name" value="adh_short"/>
    <property type="match status" value="1"/>
</dbReference>
<sequence>MTITAPTVIVTGASRGLGRSIVLQAILSKDANVIGVARSKENLESLAHHIEHDLKLPNRFKFVVGDVTLESTTKEALALAADSWSGQVNGFVFNAGVVDPIARISHGATVDEWKNTFDINFFSIVSATQLALPALRESKGRLILVSSGAAVNPYVGWAAYCTSKAALKMFGECLAVEEPDVITVSIRPGVVDTDMQVFIRENGNLGASGMLPNQHAEFRNLKESQKLLHPDEPGHVIASLSVDATKGQSGNFYSWNADDIVAHRK</sequence>
<dbReference type="SUPFAM" id="SSF51735">
    <property type="entry name" value="NAD(P)-binding Rossmann-fold domains"/>
    <property type="match status" value="1"/>
</dbReference>
<keyword evidence="5" id="KW-1185">Reference proteome</keyword>